<dbReference type="Proteomes" id="UP001145742">
    <property type="component" value="Unassembled WGS sequence"/>
</dbReference>
<accession>A0ABQ9CLP5</accession>
<reference evidence="1" key="1">
    <citation type="submission" date="2019-10" db="EMBL/GenBank/DDBJ databases">
        <authorList>
            <person name="Soares A.E.R."/>
            <person name="Aleixo A."/>
            <person name="Schneider P."/>
            <person name="Miyaki C.Y."/>
            <person name="Schneider M.P."/>
            <person name="Mello C."/>
            <person name="Vasconcelos A.T.R."/>
        </authorList>
    </citation>
    <scope>NUCLEOTIDE SEQUENCE</scope>
    <source>
        <tissue evidence="1">Muscle</tissue>
    </source>
</reference>
<keyword evidence="2" id="KW-1185">Reference proteome</keyword>
<protein>
    <submittedName>
        <fullName evidence="1">Uncharacterized protein</fullName>
    </submittedName>
</protein>
<proteinExistence type="predicted"/>
<comment type="caution">
    <text evidence="1">The sequence shown here is derived from an EMBL/GenBank/DDBJ whole genome shotgun (WGS) entry which is preliminary data.</text>
</comment>
<organism evidence="1 2">
    <name type="scientific">Willisornis vidua</name>
    <name type="common">Xingu scale-backed antbird</name>
    <dbReference type="NCBI Taxonomy" id="1566151"/>
    <lineage>
        <taxon>Eukaryota</taxon>
        <taxon>Metazoa</taxon>
        <taxon>Chordata</taxon>
        <taxon>Craniata</taxon>
        <taxon>Vertebrata</taxon>
        <taxon>Euteleostomi</taxon>
        <taxon>Archelosauria</taxon>
        <taxon>Archosauria</taxon>
        <taxon>Dinosauria</taxon>
        <taxon>Saurischia</taxon>
        <taxon>Theropoda</taxon>
        <taxon>Coelurosauria</taxon>
        <taxon>Aves</taxon>
        <taxon>Neognathae</taxon>
        <taxon>Neoaves</taxon>
        <taxon>Telluraves</taxon>
        <taxon>Australaves</taxon>
        <taxon>Passeriformes</taxon>
        <taxon>Thamnophilidae</taxon>
        <taxon>Willisornis</taxon>
    </lineage>
</organism>
<sequence>MLDLVLTNKEKLVGNVNVQGSLGSSGNEMVDSKIIRAMVETRENLSSRGISSYFADLNLDNFLKFDCLCKMNF</sequence>
<dbReference type="EMBL" id="WHWB01034736">
    <property type="protein sequence ID" value="KAJ7404984.1"/>
    <property type="molecule type" value="Genomic_DNA"/>
</dbReference>
<gene>
    <name evidence="1" type="ORF">WISP_142334</name>
</gene>
<evidence type="ECO:0000313" key="1">
    <source>
        <dbReference type="EMBL" id="KAJ7404984.1"/>
    </source>
</evidence>
<evidence type="ECO:0000313" key="2">
    <source>
        <dbReference type="Proteomes" id="UP001145742"/>
    </source>
</evidence>
<name>A0ABQ9CLP5_9PASS</name>